<comment type="caution">
    <text evidence="7">The sequence shown here is derived from an EMBL/GenBank/DDBJ whole genome shotgun (WGS) entry which is preliminary data.</text>
</comment>
<dbReference type="AlphaFoldDB" id="A0A3E1NSN8"/>
<feature type="transmembrane region" description="Helical" evidence="5">
    <location>
        <begin position="82"/>
        <end position="106"/>
    </location>
</feature>
<feature type="transmembrane region" description="Helical" evidence="5">
    <location>
        <begin position="113"/>
        <end position="135"/>
    </location>
</feature>
<protein>
    <recommendedName>
        <fullName evidence="6">Methylamine utilisation protein MauE domain-containing protein</fullName>
    </recommendedName>
</protein>
<dbReference type="Pfam" id="PF07291">
    <property type="entry name" value="MauE"/>
    <property type="match status" value="1"/>
</dbReference>
<feature type="domain" description="Methylamine utilisation protein MauE" evidence="6">
    <location>
        <begin position="45"/>
        <end position="170"/>
    </location>
</feature>
<keyword evidence="8" id="KW-1185">Reference proteome</keyword>
<dbReference type="GO" id="GO:0016020">
    <property type="term" value="C:membrane"/>
    <property type="evidence" value="ECO:0007669"/>
    <property type="project" value="UniProtKB-SubCell"/>
</dbReference>
<keyword evidence="3 5" id="KW-1133">Transmembrane helix</keyword>
<dbReference type="Proteomes" id="UP000261174">
    <property type="component" value="Unassembled WGS sequence"/>
</dbReference>
<evidence type="ECO:0000259" key="6">
    <source>
        <dbReference type="Pfam" id="PF07291"/>
    </source>
</evidence>
<evidence type="ECO:0000313" key="8">
    <source>
        <dbReference type="Proteomes" id="UP000261174"/>
    </source>
</evidence>
<dbReference type="UniPathway" id="UPA00895"/>
<evidence type="ECO:0000256" key="1">
    <source>
        <dbReference type="ARBA" id="ARBA00004141"/>
    </source>
</evidence>
<accession>A0A3E1NSN8</accession>
<evidence type="ECO:0000256" key="5">
    <source>
        <dbReference type="SAM" id="Phobius"/>
    </source>
</evidence>
<feature type="transmembrane region" description="Helical" evidence="5">
    <location>
        <begin position="16"/>
        <end position="33"/>
    </location>
</feature>
<proteinExistence type="predicted"/>
<dbReference type="EMBL" id="QTJV01000017">
    <property type="protein sequence ID" value="RFM30951.1"/>
    <property type="molecule type" value="Genomic_DNA"/>
</dbReference>
<evidence type="ECO:0000256" key="2">
    <source>
        <dbReference type="ARBA" id="ARBA00022692"/>
    </source>
</evidence>
<dbReference type="GO" id="GO:0030416">
    <property type="term" value="P:methylamine metabolic process"/>
    <property type="evidence" value="ECO:0007669"/>
    <property type="project" value="InterPro"/>
</dbReference>
<sequence length="186" mass="21217">MQNWVRVENKHQNLKLFLSFLILNLSMNLYLRFIDQSSFIMKRSVFVDVVAFLFVLLFVYTATSKFLDFSLFKEQIAESPILAPIAGGIAWIVPISEVIISIMLLFPNWRTRGLYFALGLMMVFTTYILLIMKLSKHIPCSCGGIISLLSWRDHLILNCGFLLLGALAIVISRYDIAHVSSSNSHH</sequence>
<keyword evidence="4 5" id="KW-0472">Membrane</keyword>
<comment type="subcellular location">
    <subcellularLocation>
        <location evidence="1">Membrane</location>
        <topology evidence="1">Multi-pass membrane protein</topology>
    </subcellularLocation>
</comment>
<evidence type="ECO:0000313" key="7">
    <source>
        <dbReference type="EMBL" id="RFM30951.1"/>
    </source>
</evidence>
<reference evidence="7 8" key="1">
    <citation type="submission" date="2018-08" db="EMBL/GenBank/DDBJ databases">
        <title>Chitinophaga sp. K20C18050901, a novel bacterium isolated from forest soil.</title>
        <authorList>
            <person name="Wang C."/>
        </authorList>
    </citation>
    <scope>NUCLEOTIDE SEQUENCE [LARGE SCALE GENOMIC DNA]</scope>
    <source>
        <strain evidence="7 8">K20C18050901</strain>
    </source>
</reference>
<evidence type="ECO:0000256" key="4">
    <source>
        <dbReference type="ARBA" id="ARBA00023136"/>
    </source>
</evidence>
<dbReference type="InterPro" id="IPR009908">
    <property type="entry name" value="Methylamine_util_MauE"/>
</dbReference>
<keyword evidence="2 5" id="KW-0812">Transmembrane</keyword>
<name>A0A3E1NSN8_9BACT</name>
<feature type="transmembrane region" description="Helical" evidence="5">
    <location>
        <begin position="45"/>
        <end position="62"/>
    </location>
</feature>
<evidence type="ECO:0000256" key="3">
    <source>
        <dbReference type="ARBA" id="ARBA00022989"/>
    </source>
</evidence>
<feature type="transmembrane region" description="Helical" evidence="5">
    <location>
        <begin position="155"/>
        <end position="176"/>
    </location>
</feature>
<gene>
    <name evidence="7" type="ORF">DXN04_30770</name>
</gene>
<organism evidence="7 8">
    <name type="scientific">Chitinophaga silvisoli</name>
    <dbReference type="NCBI Taxonomy" id="2291814"/>
    <lineage>
        <taxon>Bacteria</taxon>
        <taxon>Pseudomonadati</taxon>
        <taxon>Bacteroidota</taxon>
        <taxon>Chitinophagia</taxon>
        <taxon>Chitinophagales</taxon>
        <taxon>Chitinophagaceae</taxon>
        <taxon>Chitinophaga</taxon>
    </lineage>
</organism>